<dbReference type="Gene3D" id="3.40.50.1110">
    <property type="entry name" value="SGNH hydrolase"/>
    <property type="match status" value="1"/>
</dbReference>
<dbReference type="OMA" id="VNACCGT"/>
<dbReference type="KEGG" id="atr:18433683"/>
<accession>W1PC28</accession>
<dbReference type="PANTHER" id="PTHR45966:SF13">
    <property type="entry name" value="GDSL ESTERASE_LIPASE"/>
    <property type="match status" value="1"/>
</dbReference>
<dbReference type="eggNOG" id="ENOG502QTAB">
    <property type="taxonomic scope" value="Eukaryota"/>
</dbReference>
<dbReference type="HOGENOM" id="CLU_015101_0_2_1"/>
<protein>
    <submittedName>
        <fullName evidence="5">Uncharacterized protein</fullName>
    </submittedName>
</protein>
<keyword evidence="3" id="KW-0175">Coiled coil</keyword>
<dbReference type="SUPFAM" id="SSF52266">
    <property type="entry name" value="SGNH hydrolase"/>
    <property type="match status" value="1"/>
</dbReference>
<dbReference type="EMBL" id="KI394011">
    <property type="protein sequence ID" value="ERN05503.1"/>
    <property type="molecule type" value="Genomic_DNA"/>
</dbReference>
<comment type="similarity">
    <text evidence="1">Belongs to the 'GDSL' lipolytic enzyme family.</text>
</comment>
<feature type="signal peptide" evidence="4">
    <location>
        <begin position="1"/>
        <end position="26"/>
    </location>
</feature>
<feature type="coiled-coil region" evidence="3">
    <location>
        <begin position="129"/>
        <end position="156"/>
    </location>
</feature>
<dbReference type="InterPro" id="IPR036514">
    <property type="entry name" value="SGNH_hydro_sf"/>
</dbReference>
<keyword evidence="6" id="KW-1185">Reference proteome</keyword>
<organism evidence="5 6">
    <name type="scientific">Amborella trichopoda</name>
    <dbReference type="NCBI Taxonomy" id="13333"/>
    <lineage>
        <taxon>Eukaryota</taxon>
        <taxon>Viridiplantae</taxon>
        <taxon>Streptophyta</taxon>
        <taxon>Embryophyta</taxon>
        <taxon>Tracheophyta</taxon>
        <taxon>Spermatophyta</taxon>
        <taxon>Magnoliopsida</taxon>
        <taxon>Amborellales</taxon>
        <taxon>Amborellaceae</taxon>
        <taxon>Amborella</taxon>
    </lineage>
</organism>
<dbReference type="Gramene" id="ERN05503">
    <property type="protein sequence ID" value="ERN05503"/>
    <property type="gene ID" value="AMTR_s00007p00258960"/>
</dbReference>
<dbReference type="GO" id="GO:0016788">
    <property type="term" value="F:hydrolase activity, acting on ester bonds"/>
    <property type="evidence" value="ECO:0007669"/>
    <property type="project" value="InterPro"/>
</dbReference>
<evidence type="ECO:0000256" key="1">
    <source>
        <dbReference type="ARBA" id="ARBA00008668"/>
    </source>
</evidence>
<reference evidence="6" key="1">
    <citation type="journal article" date="2013" name="Science">
        <title>The Amborella genome and the evolution of flowering plants.</title>
        <authorList>
            <consortium name="Amborella Genome Project"/>
        </authorList>
    </citation>
    <scope>NUCLEOTIDE SEQUENCE [LARGE SCALE GENOMIC DNA]</scope>
</reference>
<sequence>MAWTRRQSHLSILSFIIAVLLGPSLCSLPEKIPVAFFIFGDSTVDVGNNNYIKTVPENQAGFQPYGNNGVFGGPTGRFSDGRVIVDFIAQYAKLPNIPAFLEPSAEFVHGVNFASGGAGILPETHQNLAIDLRKQLENFEEVQRSLSEKLGDAQAEDLISNAVYFISMGSNDYMGGYVGNPLMQQSYSPQQYVGMVIGNLTNAIQGLYQKGARKFGFLGLSPLGCLPALRAVNPNPNNNEGGCFEDASALAQAHNGAISTVLRSLEHHLKGFKHANSNFYNWLADRMINPAKYGFKEGVVACCGTGPFKGTYSCGGTRTVKEFELCDSPKSHVWWDSFHPTEGIHEQFALELWGGAPQDVGPYNLEALFNNDLGTTIADIVDKDVDATI</sequence>
<proteinExistence type="inferred from homology"/>
<evidence type="ECO:0000313" key="6">
    <source>
        <dbReference type="Proteomes" id="UP000017836"/>
    </source>
</evidence>
<dbReference type="InterPro" id="IPR001087">
    <property type="entry name" value="GDSL"/>
</dbReference>
<dbReference type="OrthoDB" id="1600564at2759"/>
<name>W1PC28_AMBTC</name>
<dbReference type="CDD" id="cd01837">
    <property type="entry name" value="SGNH_plant_lipase_like"/>
    <property type="match status" value="1"/>
</dbReference>
<evidence type="ECO:0000256" key="2">
    <source>
        <dbReference type="ARBA" id="ARBA00022729"/>
    </source>
</evidence>
<dbReference type="Pfam" id="PF00657">
    <property type="entry name" value="Lipase_GDSL"/>
    <property type="match status" value="1"/>
</dbReference>
<feature type="chain" id="PRO_5004807285" evidence="4">
    <location>
        <begin position="27"/>
        <end position="389"/>
    </location>
</feature>
<dbReference type="Proteomes" id="UP000017836">
    <property type="component" value="Unassembled WGS sequence"/>
</dbReference>
<keyword evidence="2 4" id="KW-0732">Signal</keyword>
<dbReference type="InterPro" id="IPR044552">
    <property type="entry name" value="GLIP1-5/GLL25"/>
</dbReference>
<gene>
    <name evidence="5" type="ORF">AMTR_s00007p00258960</name>
</gene>
<evidence type="ECO:0000256" key="3">
    <source>
        <dbReference type="SAM" id="Coils"/>
    </source>
</evidence>
<evidence type="ECO:0000256" key="4">
    <source>
        <dbReference type="SAM" id="SignalP"/>
    </source>
</evidence>
<dbReference type="InterPro" id="IPR035669">
    <property type="entry name" value="SGNH_plant_lipase-like"/>
</dbReference>
<dbReference type="STRING" id="13333.W1PC28"/>
<dbReference type="AlphaFoldDB" id="W1PC28"/>
<dbReference type="PANTHER" id="PTHR45966">
    <property type="entry name" value="GDSL-LIKE LIPASE/ACYLHYDROLASE"/>
    <property type="match status" value="1"/>
</dbReference>
<evidence type="ECO:0000313" key="5">
    <source>
        <dbReference type="EMBL" id="ERN05503.1"/>
    </source>
</evidence>